<dbReference type="RefSeq" id="XP_024876849.1">
    <property type="nucleotide sequence ID" value="XM_025021081.1"/>
</dbReference>
<dbReference type="InterPro" id="IPR043502">
    <property type="entry name" value="DNA/RNA_pol_sf"/>
</dbReference>
<reference evidence="3" key="1">
    <citation type="submission" date="2025-08" db="UniProtKB">
        <authorList>
            <consortium name="RefSeq"/>
        </authorList>
    </citation>
    <scope>IDENTIFICATION</scope>
    <source>
        <tissue evidence="3">Whole body</tissue>
    </source>
</reference>
<feature type="compositionally biased region" description="Basic and acidic residues" evidence="1">
    <location>
        <begin position="654"/>
        <end position="674"/>
    </location>
</feature>
<dbReference type="PANTHER" id="PTHR47331:SF4">
    <property type="entry name" value="PEPTIDASE S1 DOMAIN-CONTAINING PROTEIN"/>
    <property type="match status" value="1"/>
</dbReference>
<feature type="region of interest" description="Disordered" evidence="1">
    <location>
        <begin position="568"/>
        <end position="700"/>
    </location>
</feature>
<protein>
    <submittedName>
        <fullName evidence="3">Uncharacterized protein LOC112457813</fullName>
    </submittedName>
</protein>
<sequence length="809" mass="91776">MYRQISLHPSDRTYQRILWRLKNSPELLEMLFTTVTYGLASSPFQAIRTMRQLAKDERHAYSRAASILEEETYVDDVLSRADTEDDARELVHELTSLCMAGGFPLRKWAANKAVILKDVPTEHRQVKDFDLWDQNASHATLGVQWHPQNDTFGFKVRPVETTSITKRTALSHTARLFDPLGWLAPAIILAKMLIQTAWLQHLDWDEPLPPRDQQDWQQLLRELPMVEAKRIPRWLHTGSSSSRLEIHGFADASERAYAAVIYLKASTDGGRSVVTLLTAKSKVAPVKRVTLPRLELSAAAMLTRLAARAQETLKLVVSQIHLYSDSKVTLAWIRGHPSRWTTYVANRVAEIQQLLPEAVWHHVPSRDNPADCASRGMQPSELVEFGLWWQGPSWLTENAPLPLRTSPRLAEDEVPEKRAHINTVTIKPPESDMLLRFSTLRRLLRVSAWCRRWLRAIQELEGALATWIREAQAAWFSEEIKALDRDKQLPRRSALQRLSPFLDHDHVLRVGGRPKHAILSDDERHPAILPRDSWLTTLIIHDQHRRTLHGGVQLTLASLRQRLWIPGGRARDDSTMPVAPCPNHRGASRRGRTSAGGDSANGHHDPHQTGGKNHPASTNGRPTPDNVVLGPDEAGDMTRSQRRRKRLSYPPVPQERHTKEAEPAKPVSQERHQEPPALVQSRLANQPVPQERQATRRELDKEQAIRPWKLIPLELPEVRRTRPAGLTLPKRDCRISRPPALHLIRVKETRTTACQTVLRRAFLAPSSPADPPDQPTDKPPRTPGSKIDLNNNSVPSEPLAKKAIRQINF</sequence>
<dbReference type="GeneID" id="112457813"/>
<dbReference type="PANTHER" id="PTHR47331">
    <property type="entry name" value="PHD-TYPE DOMAIN-CONTAINING PROTEIN"/>
    <property type="match status" value="1"/>
</dbReference>
<dbReference type="SUPFAM" id="SSF56672">
    <property type="entry name" value="DNA/RNA polymerases"/>
    <property type="match status" value="1"/>
</dbReference>
<dbReference type="Proteomes" id="UP000504618">
    <property type="component" value="Unplaced"/>
</dbReference>
<evidence type="ECO:0000256" key="1">
    <source>
        <dbReference type="SAM" id="MobiDB-lite"/>
    </source>
</evidence>
<dbReference type="Pfam" id="PF05380">
    <property type="entry name" value="Peptidase_A17"/>
    <property type="match status" value="1"/>
</dbReference>
<dbReference type="InterPro" id="IPR008042">
    <property type="entry name" value="Retrotrans_Pao"/>
</dbReference>
<evidence type="ECO:0000313" key="3">
    <source>
        <dbReference type="RefSeq" id="XP_024876849.1"/>
    </source>
</evidence>
<name>A0A6J1Q3V2_9HYME</name>
<dbReference type="GO" id="GO:0071897">
    <property type="term" value="P:DNA biosynthetic process"/>
    <property type="evidence" value="ECO:0007669"/>
    <property type="project" value="UniProtKB-ARBA"/>
</dbReference>
<proteinExistence type="predicted"/>
<organism evidence="2 3">
    <name type="scientific">Temnothorax curvispinosus</name>
    <dbReference type="NCBI Taxonomy" id="300111"/>
    <lineage>
        <taxon>Eukaryota</taxon>
        <taxon>Metazoa</taxon>
        <taxon>Ecdysozoa</taxon>
        <taxon>Arthropoda</taxon>
        <taxon>Hexapoda</taxon>
        <taxon>Insecta</taxon>
        <taxon>Pterygota</taxon>
        <taxon>Neoptera</taxon>
        <taxon>Endopterygota</taxon>
        <taxon>Hymenoptera</taxon>
        <taxon>Apocrita</taxon>
        <taxon>Aculeata</taxon>
        <taxon>Formicoidea</taxon>
        <taxon>Formicidae</taxon>
        <taxon>Myrmicinae</taxon>
        <taxon>Temnothorax</taxon>
    </lineage>
</organism>
<evidence type="ECO:0000313" key="2">
    <source>
        <dbReference type="Proteomes" id="UP000504618"/>
    </source>
</evidence>
<keyword evidence="2" id="KW-1185">Reference proteome</keyword>
<gene>
    <name evidence="3" type="primary">LOC112457813</name>
</gene>
<accession>A0A6J1Q3V2</accession>
<dbReference type="OrthoDB" id="7699099at2759"/>
<feature type="region of interest" description="Disordered" evidence="1">
    <location>
        <begin position="762"/>
        <end position="802"/>
    </location>
</feature>
<dbReference type="AlphaFoldDB" id="A0A6J1Q3V2"/>